<reference evidence="2 3" key="1">
    <citation type="journal article" date="2016" name="PLoS Pathog.">
        <title>Biosynthesis of antibiotic leucinostatins in bio-control fungus Purpureocillium lilacinum and their inhibition on phytophthora revealed by genome mining.</title>
        <authorList>
            <person name="Wang G."/>
            <person name="Liu Z."/>
            <person name="Lin R."/>
            <person name="Li E."/>
            <person name="Mao Z."/>
            <person name="Ling J."/>
            <person name="Yang Y."/>
            <person name="Yin W.B."/>
            <person name="Xie B."/>
        </authorList>
    </citation>
    <scope>NUCLEOTIDE SEQUENCE [LARGE SCALE GENOMIC DNA]</scope>
    <source>
        <strain evidence="2">170</strain>
    </source>
</reference>
<sequence>MAPQLVSRKSFEASNGHTYSYIHTAATTTSKPTLLFLHGFPSHIADWKYQIDHFTSLGYGTLACDLLGFGQSSKPKDPSSYRPKSMADEITRLLDALGLDKVIGIGHDIGSTLLSRFAAYHQDRFLAVIFLAVGPPKLGTPFNLDFINNMTKQAMGFELLGYINWLSTYDEKVQGILEKNTSSAMSLLFARDRQAWKEWFHPLNMMEQFVTQDKRVPIGEWYTEDLQRQHLEDFHKEGGYTGSTRWYRMWRDNLFAPDEKGFEQVTLTQPSLFVAPQGAELQEQMLREWAPQLTVEYVDSGHWVHLERASETNAAIERFLSTCNLGCAT</sequence>
<dbReference type="Gene3D" id="3.40.50.1820">
    <property type="entry name" value="alpha/beta hydrolase"/>
    <property type="match status" value="1"/>
</dbReference>
<proteinExistence type="predicted"/>
<dbReference type="Proteomes" id="UP000078397">
    <property type="component" value="Unassembled WGS sequence"/>
</dbReference>
<dbReference type="AlphaFoldDB" id="A0A179F085"/>
<dbReference type="GO" id="GO:0047372">
    <property type="term" value="F:monoacylglycerol lipase activity"/>
    <property type="evidence" value="ECO:0007669"/>
    <property type="project" value="TreeGrafter"/>
</dbReference>
<dbReference type="KEGG" id="pchm:VFPPC_11048"/>
<dbReference type="GeneID" id="28853316"/>
<keyword evidence="3" id="KW-1185">Reference proteome</keyword>
<dbReference type="InterPro" id="IPR000639">
    <property type="entry name" value="Epox_hydrolase-like"/>
</dbReference>
<dbReference type="PANTHER" id="PTHR43798">
    <property type="entry name" value="MONOACYLGLYCEROL LIPASE"/>
    <property type="match status" value="1"/>
</dbReference>
<dbReference type="InterPro" id="IPR050266">
    <property type="entry name" value="AB_hydrolase_sf"/>
</dbReference>
<dbReference type="PRINTS" id="PR00412">
    <property type="entry name" value="EPOXHYDRLASE"/>
</dbReference>
<protein>
    <submittedName>
        <fullName evidence="2">Epoxide hydrolase-like protein</fullName>
    </submittedName>
</protein>
<accession>A0A179F085</accession>
<organism evidence="2 3">
    <name type="scientific">Pochonia chlamydosporia 170</name>
    <dbReference type="NCBI Taxonomy" id="1380566"/>
    <lineage>
        <taxon>Eukaryota</taxon>
        <taxon>Fungi</taxon>
        <taxon>Dikarya</taxon>
        <taxon>Ascomycota</taxon>
        <taxon>Pezizomycotina</taxon>
        <taxon>Sordariomycetes</taxon>
        <taxon>Hypocreomycetidae</taxon>
        <taxon>Hypocreales</taxon>
        <taxon>Clavicipitaceae</taxon>
        <taxon>Pochonia</taxon>
    </lineage>
</organism>
<dbReference type="OrthoDB" id="284184at2759"/>
<dbReference type="InterPro" id="IPR029058">
    <property type="entry name" value="AB_hydrolase_fold"/>
</dbReference>
<dbReference type="EMBL" id="LSBJ02000013">
    <property type="protein sequence ID" value="OAQ58865.2"/>
    <property type="molecule type" value="Genomic_DNA"/>
</dbReference>
<evidence type="ECO:0000313" key="2">
    <source>
        <dbReference type="EMBL" id="OAQ58865.2"/>
    </source>
</evidence>
<evidence type="ECO:0000259" key="1">
    <source>
        <dbReference type="Pfam" id="PF00561"/>
    </source>
</evidence>
<comment type="caution">
    <text evidence="2">The sequence shown here is derived from an EMBL/GenBank/DDBJ whole genome shotgun (WGS) entry which is preliminary data.</text>
</comment>
<evidence type="ECO:0000313" key="3">
    <source>
        <dbReference type="Proteomes" id="UP000078397"/>
    </source>
</evidence>
<feature type="domain" description="AB hydrolase-1" evidence="1">
    <location>
        <begin position="32"/>
        <end position="308"/>
    </location>
</feature>
<gene>
    <name evidence="2" type="ORF">VFPPC_11048</name>
</gene>
<dbReference type="GO" id="GO:0046464">
    <property type="term" value="P:acylglycerol catabolic process"/>
    <property type="evidence" value="ECO:0007669"/>
    <property type="project" value="TreeGrafter"/>
</dbReference>
<name>A0A179F085_METCM</name>
<dbReference type="SUPFAM" id="SSF53474">
    <property type="entry name" value="alpha/beta-Hydrolases"/>
    <property type="match status" value="1"/>
</dbReference>
<dbReference type="STRING" id="1380566.A0A179F085"/>
<dbReference type="PANTHER" id="PTHR43798:SF33">
    <property type="entry name" value="HYDROLASE, PUTATIVE (AFU_ORTHOLOGUE AFUA_2G14860)-RELATED"/>
    <property type="match status" value="1"/>
</dbReference>
<dbReference type="Pfam" id="PF00561">
    <property type="entry name" value="Abhydrolase_1"/>
    <property type="match status" value="1"/>
</dbReference>
<dbReference type="InterPro" id="IPR000073">
    <property type="entry name" value="AB_hydrolase_1"/>
</dbReference>
<dbReference type="RefSeq" id="XP_018136962.2">
    <property type="nucleotide sequence ID" value="XM_018289322.2"/>
</dbReference>
<dbReference type="GO" id="GO:0016020">
    <property type="term" value="C:membrane"/>
    <property type="evidence" value="ECO:0007669"/>
    <property type="project" value="TreeGrafter"/>
</dbReference>